<gene>
    <name evidence="12 14" type="primary">mraY</name>
    <name evidence="14" type="ORF">ACERLL_11340</name>
</gene>
<comment type="caution">
    <text evidence="14">The sequence shown here is derived from an EMBL/GenBank/DDBJ whole genome shotgun (WGS) entry which is preliminary data.</text>
</comment>
<dbReference type="InterPro" id="IPR018480">
    <property type="entry name" value="PNAcMuramoyl-5peptid_Trfase_CS"/>
</dbReference>
<dbReference type="EC" id="2.7.8.13" evidence="12 13"/>
<comment type="pathway">
    <text evidence="12">Cell wall biogenesis; peptidoglycan biosynthesis.</text>
</comment>
<sequence length="360" mass="38704">MLYHLLYEQLGDLPGFSLFQFITFRTIAATLTALALAFLVGPWMIARLSRYNIGQTVRDDGPESHLPKAGTPTMGGTLILVALLGPTLLWADLSNRYVWVVVLTTAAYGLIGLVDDYLKLAKQDPRGIGAANKFGGQLLVATSAAVYMYAIADSPVDTALTLPFIKDILIPLGVVFIPLTVLVVVGTSNAVNLTDGLDGLAIFPALMIAFGLGIFAYVTGHTGFAEYLKIPHVDGAGEMAVICGSLIGGGLGFLWFNAYPAQVFMGDVGALALGAALGMVAVVARQEIELVIMAGIFVMETLSVMIQVASYKLTGRRVFRMAPLHHHFELQGWPEPRIVVRFWIITVILVLVALSTLKIR</sequence>
<protein>
    <recommendedName>
        <fullName evidence="12 13">Phospho-N-acetylmuramoyl-pentapeptide-transferase</fullName>
        <ecNumber evidence="12 13">2.7.8.13</ecNumber>
    </recommendedName>
    <alternativeName>
        <fullName evidence="12">UDP-MurNAc-pentapeptide phosphotransferase</fullName>
    </alternativeName>
</protein>
<evidence type="ECO:0000256" key="7">
    <source>
        <dbReference type="ARBA" id="ARBA00022984"/>
    </source>
</evidence>
<dbReference type="Proteomes" id="UP001575181">
    <property type="component" value="Unassembled WGS sequence"/>
</dbReference>
<keyword evidence="9 12" id="KW-0472">Membrane</keyword>
<dbReference type="PANTHER" id="PTHR22926">
    <property type="entry name" value="PHOSPHO-N-ACETYLMURAMOYL-PENTAPEPTIDE-TRANSFERASE"/>
    <property type="match status" value="1"/>
</dbReference>
<evidence type="ECO:0000256" key="5">
    <source>
        <dbReference type="ARBA" id="ARBA00022692"/>
    </source>
</evidence>
<keyword evidence="11 12" id="KW-0961">Cell wall biogenesis/degradation</keyword>
<dbReference type="NCBIfam" id="TIGR00445">
    <property type="entry name" value="mraY"/>
    <property type="match status" value="1"/>
</dbReference>
<keyword evidence="12" id="KW-0460">Magnesium</keyword>
<feature type="transmembrane region" description="Helical" evidence="12">
    <location>
        <begin position="338"/>
        <end position="357"/>
    </location>
</feature>
<evidence type="ECO:0000256" key="1">
    <source>
        <dbReference type="ARBA" id="ARBA00004141"/>
    </source>
</evidence>
<feature type="transmembrane region" description="Helical" evidence="12">
    <location>
        <begin position="134"/>
        <end position="152"/>
    </location>
</feature>
<evidence type="ECO:0000256" key="2">
    <source>
        <dbReference type="ARBA" id="ARBA00005583"/>
    </source>
</evidence>
<keyword evidence="3 12" id="KW-0132">Cell division</keyword>
<comment type="subcellular location">
    <subcellularLocation>
        <location evidence="12">Cell membrane</location>
        <topology evidence="12">Multi-pass membrane protein</topology>
    </subcellularLocation>
    <subcellularLocation>
        <location evidence="1">Membrane</location>
        <topology evidence="1">Multi-pass membrane protein</topology>
    </subcellularLocation>
</comment>
<comment type="cofactor">
    <cofactor evidence="12">
        <name>Mg(2+)</name>
        <dbReference type="ChEBI" id="CHEBI:18420"/>
    </cofactor>
</comment>
<keyword evidence="15" id="KW-1185">Reference proteome</keyword>
<evidence type="ECO:0000313" key="15">
    <source>
        <dbReference type="Proteomes" id="UP001575181"/>
    </source>
</evidence>
<keyword evidence="12" id="KW-0479">Metal-binding</keyword>
<evidence type="ECO:0000256" key="13">
    <source>
        <dbReference type="NCBIfam" id="TIGR00445"/>
    </source>
</evidence>
<comment type="catalytic activity">
    <reaction evidence="12">
        <text>UDP-N-acetyl-alpha-D-muramoyl-L-alanyl-gamma-D-glutamyl-meso-2,6-diaminopimeloyl-D-alanyl-D-alanine + di-trans,octa-cis-undecaprenyl phosphate = di-trans,octa-cis-undecaprenyl diphospho-N-acetyl-alpha-D-muramoyl-L-alanyl-D-glutamyl-meso-2,6-diaminopimeloyl-D-alanyl-D-alanine + UMP</text>
        <dbReference type="Rhea" id="RHEA:28386"/>
        <dbReference type="ChEBI" id="CHEBI:57865"/>
        <dbReference type="ChEBI" id="CHEBI:60392"/>
        <dbReference type="ChEBI" id="CHEBI:61386"/>
        <dbReference type="ChEBI" id="CHEBI:61387"/>
        <dbReference type="EC" id="2.7.8.13"/>
    </reaction>
</comment>
<feature type="transmembrane region" description="Helical" evidence="12">
    <location>
        <begin position="239"/>
        <end position="256"/>
    </location>
</feature>
<feature type="transmembrane region" description="Helical" evidence="12">
    <location>
        <begin position="290"/>
        <end position="311"/>
    </location>
</feature>
<feature type="transmembrane region" description="Helical" evidence="12">
    <location>
        <begin position="197"/>
        <end position="219"/>
    </location>
</feature>
<feature type="transmembrane region" description="Helical" evidence="12">
    <location>
        <begin position="22"/>
        <end position="48"/>
    </location>
</feature>
<evidence type="ECO:0000256" key="4">
    <source>
        <dbReference type="ARBA" id="ARBA00022679"/>
    </source>
</evidence>
<feature type="transmembrane region" description="Helical" evidence="12">
    <location>
        <begin position="69"/>
        <end position="91"/>
    </location>
</feature>
<feature type="transmembrane region" description="Helical" evidence="12">
    <location>
        <begin position="164"/>
        <end position="185"/>
    </location>
</feature>
<keyword evidence="8 12" id="KW-1133">Transmembrane helix</keyword>
<dbReference type="InterPro" id="IPR003524">
    <property type="entry name" value="PNAcMuramoyl-5peptid_Trfase"/>
</dbReference>
<dbReference type="Pfam" id="PF00953">
    <property type="entry name" value="Glycos_transf_4"/>
    <property type="match status" value="1"/>
</dbReference>
<proteinExistence type="inferred from homology"/>
<name>A0ABV4TZA3_9GAMM</name>
<evidence type="ECO:0000256" key="9">
    <source>
        <dbReference type="ARBA" id="ARBA00023136"/>
    </source>
</evidence>
<organism evidence="14 15">
    <name type="scientific">Thiohalorhabdus methylotrophus</name>
    <dbReference type="NCBI Taxonomy" id="3242694"/>
    <lineage>
        <taxon>Bacteria</taxon>
        <taxon>Pseudomonadati</taxon>
        <taxon>Pseudomonadota</taxon>
        <taxon>Gammaproteobacteria</taxon>
        <taxon>Thiohalorhabdales</taxon>
        <taxon>Thiohalorhabdaceae</taxon>
        <taxon>Thiohalorhabdus</taxon>
    </lineage>
</organism>
<keyword evidence="4 12" id="KW-0808">Transferase</keyword>
<dbReference type="CDD" id="cd06852">
    <property type="entry name" value="GT_MraY"/>
    <property type="match status" value="1"/>
</dbReference>
<comment type="similarity">
    <text evidence="2 12">Belongs to the glycosyltransferase 4 family. MraY subfamily.</text>
</comment>
<keyword evidence="7 12" id="KW-0573">Peptidoglycan synthesis</keyword>
<feature type="transmembrane region" description="Helical" evidence="12">
    <location>
        <begin position="97"/>
        <end position="114"/>
    </location>
</feature>
<keyword evidence="12" id="KW-1003">Cell membrane</keyword>
<evidence type="ECO:0000256" key="6">
    <source>
        <dbReference type="ARBA" id="ARBA00022960"/>
    </source>
</evidence>
<dbReference type="GO" id="GO:0016740">
    <property type="term" value="F:transferase activity"/>
    <property type="evidence" value="ECO:0007669"/>
    <property type="project" value="UniProtKB-KW"/>
</dbReference>
<dbReference type="HAMAP" id="MF_00038">
    <property type="entry name" value="MraY"/>
    <property type="match status" value="1"/>
</dbReference>
<keyword evidence="5 12" id="KW-0812">Transmembrane</keyword>
<dbReference type="EMBL" id="JBGUAW010000007">
    <property type="protein sequence ID" value="MFA9461420.1"/>
    <property type="molecule type" value="Genomic_DNA"/>
</dbReference>
<evidence type="ECO:0000256" key="11">
    <source>
        <dbReference type="ARBA" id="ARBA00023316"/>
    </source>
</evidence>
<dbReference type="InterPro" id="IPR000715">
    <property type="entry name" value="Glycosyl_transferase_4"/>
</dbReference>
<reference evidence="14 15" key="1">
    <citation type="submission" date="2024-08" db="EMBL/GenBank/DDBJ databases">
        <title>Whole-genome sequencing of halo(alkali)philic microorganisms from hypersaline lakes.</title>
        <authorList>
            <person name="Sorokin D.Y."/>
            <person name="Merkel A.Y."/>
            <person name="Messina E."/>
            <person name="Yakimov M."/>
        </authorList>
    </citation>
    <scope>NUCLEOTIDE SEQUENCE [LARGE SCALE GENOMIC DNA]</scope>
    <source>
        <strain evidence="14 15">Cl-TMA</strain>
    </source>
</reference>
<evidence type="ECO:0000256" key="8">
    <source>
        <dbReference type="ARBA" id="ARBA00022989"/>
    </source>
</evidence>
<evidence type="ECO:0000313" key="14">
    <source>
        <dbReference type="EMBL" id="MFA9461420.1"/>
    </source>
</evidence>
<evidence type="ECO:0000256" key="3">
    <source>
        <dbReference type="ARBA" id="ARBA00022618"/>
    </source>
</evidence>
<dbReference type="PANTHER" id="PTHR22926:SF5">
    <property type="entry name" value="PHOSPHO-N-ACETYLMURAMOYL-PENTAPEPTIDE-TRANSFERASE HOMOLOG"/>
    <property type="match status" value="1"/>
</dbReference>
<evidence type="ECO:0000256" key="10">
    <source>
        <dbReference type="ARBA" id="ARBA00023306"/>
    </source>
</evidence>
<evidence type="ECO:0000256" key="12">
    <source>
        <dbReference type="HAMAP-Rule" id="MF_00038"/>
    </source>
</evidence>
<dbReference type="PROSITE" id="PS01348">
    <property type="entry name" value="MRAY_2"/>
    <property type="match status" value="1"/>
</dbReference>
<dbReference type="Pfam" id="PF10555">
    <property type="entry name" value="MraY_sig1"/>
    <property type="match status" value="1"/>
</dbReference>
<dbReference type="RefSeq" id="WP_373656208.1">
    <property type="nucleotide sequence ID" value="NZ_JBGUAW010000007.1"/>
</dbReference>
<comment type="function">
    <text evidence="12">Catalyzes the initial step of the lipid cycle reactions in the biosynthesis of the cell wall peptidoglycan: transfers peptidoglycan precursor phospho-MurNAc-pentapeptide from UDP-MurNAc-pentapeptide onto the lipid carrier undecaprenyl phosphate, yielding undecaprenyl-pyrophosphoryl-MurNAc-pentapeptide, known as lipid I.</text>
</comment>
<keyword evidence="6 12" id="KW-0133">Cell shape</keyword>
<feature type="transmembrane region" description="Helical" evidence="12">
    <location>
        <begin position="263"/>
        <end position="284"/>
    </location>
</feature>
<accession>A0ABV4TZA3</accession>
<keyword evidence="10 12" id="KW-0131">Cell cycle</keyword>